<dbReference type="GO" id="GO:0015074">
    <property type="term" value="P:DNA integration"/>
    <property type="evidence" value="ECO:0007669"/>
    <property type="project" value="InterPro"/>
</dbReference>
<comment type="caution">
    <text evidence="2">The sequence shown here is derived from an EMBL/GenBank/DDBJ whole genome shotgun (WGS) entry which is preliminary data.</text>
</comment>
<keyword evidence="3" id="KW-1185">Reference proteome</keyword>
<dbReference type="SUPFAM" id="SSF53098">
    <property type="entry name" value="Ribonuclease H-like"/>
    <property type="match status" value="1"/>
</dbReference>
<proteinExistence type="predicted"/>
<dbReference type="PANTHER" id="PTHR47266">
    <property type="entry name" value="ENDONUCLEASE-RELATED"/>
    <property type="match status" value="1"/>
</dbReference>
<dbReference type="Pfam" id="PF00665">
    <property type="entry name" value="rve"/>
    <property type="match status" value="1"/>
</dbReference>
<feature type="non-terminal residue" evidence="2">
    <location>
        <position position="1"/>
    </location>
</feature>
<evidence type="ECO:0000313" key="2">
    <source>
        <dbReference type="EMBL" id="MCH93915.1"/>
    </source>
</evidence>
<evidence type="ECO:0000259" key="1">
    <source>
        <dbReference type="PROSITE" id="PS50994"/>
    </source>
</evidence>
<dbReference type="Gene3D" id="3.30.420.10">
    <property type="entry name" value="Ribonuclease H-like superfamily/Ribonuclease H"/>
    <property type="match status" value="1"/>
</dbReference>
<organism evidence="2 3">
    <name type="scientific">Trifolium medium</name>
    <dbReference type="NCBI Taxonomy" id="97028"/>
    <lineage>
        <taxon>Eukaryota</taxon>
        <taxon>Viridiplantae</taxon>
        <taxon>Streptophyta</taxon>
        <taxon>Embryophyta</taxon>
        <taxon>Tracheophyta</taxon>
        <taxon>Spermatophyta</taxon>
        <taxon>Magnoliopsida</taxon>
        <taxon>eudicotyledons</taxon>
        <taxon>Gunneridae</taxon>
        <taxon>Pentapetalae</taxon>
        <taxon>rosids</taxon>
        <taxon>fabids</taxon>
        <taxon>Fabales</taxon>
        <taxon>Fabaceae</taxon>
        <taxon>Papilionoideae</taxon>
        <taxon>50 kb inversion clade</taxon>
        <taxon>NPAAA clade</taxon>
        <taxon>Hologalegina</taxon>
        <taxon>IRL clade</taxon>
        <taxon>Trifolieae</taxon>
        <taxon>Trifolium</taxon>
    </lineage>
</organism>
<dbReference type="Proteomes" id="UP000265520">
    <property type="component" value="Unassembled WGS sequence"/>
</dbReference>
<dbReference type="InterPro" id="IPR012337">
    <property type="entry name" value="RNaseH-like_sf"/>
</dbReference>
<dbReference type="EMBL" id="LXQA010026072">
    <property type="protein sequence ID" value="MCH93915.1"/>
    <property type="molecule type" value="Genomic_DNA"/>
</dbReference>
<dbReference type="InterPro" id="IPR001584">
    <property type="entry name" value="Integrase_cat-core"/>
</dbReference>
<name>A0A392N443_9FABA</name>
<dbReference type="GO" id="GO:0003676">
    <property type="term" value="F:nucleic acid binding"/>
    <property type="evidence" value="ECO:0007669"/>
    <property type="project" value="InterPro"/>
</dbReference>
<dbReference type="AlphaFoldDB" id="A0A392N443"/>
<dbReference type="InterPro" id="IPR036397">
    <property type="entry name" value="RNaseH_sf"/>
</dbReference>
<feature type="domain" description="Integrase catalytic" evidence="1">
    <location>
        <begin position="54"/>
        <end position="212"/>
    </location>
</feature>
<reference evidence="2 3" key="1">
    <citation type="journal article" date="2018" name="Front. Plant Sci.">
        <title>Red Clover (Trifolium pratense) and Zigzag Clover (T. medium) - A Picture of Genomic Similarities and Differences.</title>
        <authorList>
            <person name="Dluhosova J."/>
            <person name="Istvanek J."/>
            <person name="Nedelnik J."/>
            <person name="Repkova J."/>
        </authorList>
    </citation>
    <scope>NUCLEOTIDE SEQUENCE [LARGE SCALE GENOMIC DNA]</scope>
    <source>
        <strain evidence="3">cv. 10/8</strain>
        <tissue evidence="2">Leaf</tissue>
    </source>
</reference>
<dbReference type="InterPro" id="IPR052160">
    <property type="entry name" value="Gypsy_RT_Integrase-like"/>
</dbReference>
<protein>
    <submittedName>
        <fullName evidence="2">Protein NYNRIN-like</fullName>
    </submittedName>
</protein>
<sequence>DPYLYKEGRDGFIRRCVSEEEARRIMWHCHSSDYGGHHNGNISKRNEMPQHGILEIEPFDCWGIDFMGPFPSSDNKTYILVCVDYVTKWVEAQACSANDAQTVINFLKKNIFARFGVPRILISYGGTHFLNKYLEKSLLNYGVKHKVSTPYHPQTCGHVEVSNRQLKQILEKTVAASRKDWAKKLDDALWAYRTAYKTHLGATPYQLVYGKTCHLPIELEYKALWATRYLNFDEQTAGQERLDKLNELEELRLRAYDNAAIYKEKTWRFHDKNLKRKEFEPGQQALVYNSRFKFTAGKLRFKWTGPFLIKKVSPYGAVELFDPQTSTEFKVNGHRVKIYEGGTMPTQKEVLFCIDE</sequence>
<dbReference type="PROSITE" id="PS50994">
    <property type="entry name" value="INTEGRASE"/>
    <property type="match status" value="1"/>
</dbReference>
<accession>A0A392N443</accession>
<evidence type="ECO:0000313" key="3">
    <source>
        <dbReference type="Proteomes" id="UP000265520"/>
    </source>
</evidence>